<evidence type="ECO:0000313" key="1">
    <source>
        <dbReference type="EMBL" id="KAF5395919.1"/>
    </source>
</evidence>
<comment type="caution">
    <text evidence="1">The sequence shown here is derived from an EMBL/GenBank/DDBJ whole genome shotgun (WGS) entry which is preliminary data.</text>
</comment>
<reference evidence="1" key="1">
    <citation type="submission" date="2019-05" db="EMBL/GenBank/DDBJ databases">
        <title>Annotation for the trematode Paragonimus heterotremus.</title>
        <authorList>
            <person name="Choi Y.-J."/>
        </authorList>
    </citation>
    <scope>NUCLEOTIDE SEQUENCE</scope>
    <source>
        <strain evidence="1">LC</strain>
    </source>
</reference>
<dbReference type="PANTHER" id="PTHR47510">
    <property type="entry name" value="REVERSE TRANSCRIPTASE DOMAIN-CONTAINING PROTEIN"/>
    <property type="match status" value="1"/>
</dbReference>
<dbReference type="EMBL" id="LUCH01009827">
    <property type="protein sequence ID" value="KAF5395919.1"/>
    <property type="molecule type" value="Genomic_DNA"/>
</dbReference>
<accession>A0A8J4WDK8</accession>
<evidence type="ECO:0000313" key="2">
    <source>
        <dbReference type="Proteomes" id="UP000748531"/>
    </source>
</evidence>
<dbReference type="Proteomes" id="UP000748531">
    <property type="component" value="Unassembled WGS sequence"/>
</dbReference>
<keyword evidence="2" id="KW-1185">Reference proteome</keyword>
<organism evidence="1 2">
    <name type="scientific">Paragonimus heterotremus</name>
    <dbReference type="NCBI Taxonomy" id="100268"/>
    <lineage>
        <taxon>Eukaryota</taxon>
        <taxon>Metazoa</taxon>
        <taxon>Spiralia</taxon>
        <taxon>Lophotrochozoa</taxon>
        <taxon>Platyhelminthes</taxon>
        <taxon>Trematoda</taxon>
        <taxon>Digenea</taxon>
        <taxon>Plagiorchiida</taxon>
        <taxon>Troglotremata</taxon>
        <taxon>Troglotrematidae</taxon>
        <taxon>Paragonimus</taxon>
    </lineage>
</organism>
<protein>
    <submittedName>
        <fullName evidence="1">Uncharacterized protein</fullName>
    </submittedName>
</protein>
<sequence>MSMDRQSLLEEQVRQRLKRLSLGKSSGRDDTNNAASKTCALELAPSLFSLFRHSLKIATTPKAWKRPVVIPIYEGGSRTEVSNYRSTILLYTISKVMEILLDI</sequence>
<dbReference type="OrthoDB" id="9390935at2759"/>
<dbReference type="AlphaFoldDB" id="A0A8J4WDK8"/>
<proteinExistence type="predicted"/>
<gene>
    <name evidence="1" type="ORF">PHET_11421</name>
</gene>
<name>A0A8J4WDK8_9TREM</name>
<dbReference type="PANTHER" id="PTHR47510:SF3">
    <property type="entry name" value="ENDO_EXONUCLEASE_PHOSPHATASE DOMAIN-CONTAINING PROTEIN"/>
    <property type="match status" value="1"/>
</dbReference>